<organism evidence="2 3">
    <name type="scientific">Kibdelosporangium lantanae</name>
    <dbReference type="NCBI Taxonomy" id="1497396"/>
    <lineage>
        <taxon>Bacteria</taxon>
        <taxon>Bacillati</taxon>
        <taxon>Actinomycetota</taxon>
        <taxon>Actinomycetes</taxon>
        <taxon>Pseudonocardiales</taxon>
        <taxon>Pseudonocardiaceae</taxon>
        <taxon>Kibdelosporangium</taxon>
    </lineage>
</organism>
<proteinExistence type="predicted"/>
<gene>
    <name evidence="2" type="ORF">ACFQ1S_45255</name>
</gene>
<evidence type="ECO:0000313" key="3">
    <source>
        <dbReference type="Proteomes" id="UP001597045"/>
    </source>
</evidence>
<keyword evidence="2" id="KW-0378">Hydrolase</keyword>
<evidence type="ECO:0000313" key="2">
    <source>
        <dbReference type="EMBL" id="MFD1052282.1"/>
    </source>
</evidence>
<sequence length="163" mass="18307">VLKLLANLTPRPVGRFVHQVLRRTLLTATDVDEFARAITSMSDQEARDAFVYATRGVLDISGQRLDATGKLYLAEEIPVLLIGGRDDACIPVEHTIQTHEQLPGSRLELFEHTGHFPHADHPYRFAHTLLDFLATTQPARADLYTGQIRPQDPHQIKINTYSS</sequence>
<dbReference type="EMBL" id="JBHTIS010004288">
    <property type="protein sequence ID" value="MFD1052282.1"/>
    <property type="molecule type" value="Genomic_DNA"/>
</dbReference>
<dbReference type="Gene3D" id="3.40.50.1820">
    <property type="entry name" value="alpha/beta hydrolase"/>
    <property type="match status" value="1"/>
</dbReference>
<comment type="caution">
    <text evidence="2">The sequence shown here is derived from an EMBL/GenBank/DDBJ whole genome shotgun (WGS) entry which is preliminary data.</text>
</comment>
<dbReference type="InterPro" id="IPR000073">
    <property type="entry name" value="AB_hydrolase_1"/>
</dbReference>
<protein>
    <submittedName>
        <fullName evidence="2">Alpha/beta hydrolase</fullName>
    </submittedName>
</protein>
<name>A0ABW3MQL0_9PSEU</name>
<accession>A0ABW3MQL0</accession>
<keyword evidence="3" id="KW-1185">Reference proteome</keyword>
<feature type="non-terminal residue" evidence="2">
    <location>
        <position position="1"/>
    </location>
</feature>
<feature type="domain" description="AB hydrolase-1" evidence="1">
    <location>
        <begin position="15"/>
        <end position="122"/>
    </location>
</feature>
<dbReference type="Pfam" id="PF00561">
    <property type="entry name" value="Abhydrolase_1"/>
    <property type="match status" value="1"/>
</dbReference>
<reference evidence="3" key="1">
    <citation type="journal article" date="2019" name="Int. J. Syst. Evol. Microbiol.">
        <title>The Global Catalogue of Microorganisms (GCM) 10K type strain sequencing project: providing services to taxonomists for standard genome sequencing and annotation.</title>
        <authorList>
            <consortium name="The Broad Institute Genomics Platform"/>
            <consortium name="The Broad Institute Genome Sequencing Center for Infectious Disease"/>
            <person name="Wu L."/>
            <person name="Ma J."/>
        </authorList>
    </citation>
    <scope>NUCLEOTIDE SEQUENCE [LARGE SCALE GENOMIC DNA]</scope>
    <source>
        <strain evidence="3">JCM 31486</strain>
    </source>
</reference>
<dbReference type="InterPro" id="IPR029058">
    <property type="entry name" value="AB_hydrolase_fold"/>
</dbReference>
<dbReference type="Proteomes" id="UP001597045">
    <property type="component" value="Unassembled WGS sequence"/>
</dbReference>
<dbReference type="SUPFAM" id="SSF53474">
    <property type="entry name" value="alpha/beta-Hydrolases"/>
    <property type="match status" value="1"/>
</dbReference>
<evidence type="ECO:0000259" key="1">
    <source>
        <dbReference type="Pfam" id="PF00561"/>
    </source>
</evidence>
<dbReference type="GO" id="GO:0016787">
    <property type="term" value="F:hydrolase activity"/>
    <property type="evidence" value="ECO:0007669"/>
    <property type="project" value="UniProtKB-KW"/>
</dbReference>